<dbReference type="WBParaSite" id="jg5805">
    <property type="protein sequence ID" value="jg5805"/>
    <property type="gene ID" value="jg5805"/>
</dbReference>
<evidence type="ECO:0000256" key="1">
    <source>
        <dbReference type="SAM" id="MobiDB-lite"/>
    </source>
</evidence>
<dbReference type="AlphaFoldDB" id="A0A915EEG0"/>
<reference evidence="4" key="1">
    <citation type="submission" date="2022-11" db="UniProtKB">
        <authorList>
            <consortium name="WormBaseParasite"/>
        </authorList>
    </citation>
    <scope>IDENTIFICATION</scope>
</reference>
<feature type="compositionally biased region" description="Basic and acidic residues" evidence="1">
    <location>
        <begin position="345"/>
        <end position="360"/>
    </location>
</feature>
<feature type="compositionally biased region" description="Polar residues" evidence="1">
    <location>
        <begin position="119"/>
        <end position="141"/>
    </location>
</feature>
<keyword evidence="2" id="KW-1133">Transmembrane helix</keyword>
<evidence type="ECO:0000256" key="2">
    <source>
        <dbReference type="SAM" id="Phobius"/>
    </source>
</evidence>
<keyword evidence="3" id="KW-1185">Reference proteome</keyword>
<feature type="region of interest" description="Disordered" evidence="1">
    <location>
        <begin position="325"/>
        <end position="360"/>
    </location>
</feature>
<feature type="transmembrane region" description="Helical" evidence="2">
    <location>
        <begin position="33"/>
        <end position="52"/>
    </location>
</feature>
<dbReference type="Proteomes" id="UP000887574">
    <property type="component" value="Unplaced"/>
</dbReference>
<proteinExistence type="predicted"/>
<name>A0A915EEG0_9BILA</name>
<keyword evidence="2" id="KW-0472">Membrane</keyword>
<evidence type="ECO:0000313" key="3">
    <source>
        <dbReference type="Proteomes" id="UP000887574"/>
    </source>
</evidence>
<keyword evidence="2" id="KW-0812">Transmembrane</keyword>
<evidence type="ECO:0000313" key="4">
    <source>
        <dbReference type="WBParaSite" id="jg5805"/>
    </source>
</evidence>
<accession>A0A915EEG0</accession>
<feature type="region of interest" description="Disordered" evidence="1">
    <location>
        <begin position="97"/>
        <end position="143"/>
    </location>
</feature>
<sequence length="479" mass="53145">MHNANVQLLEEFDVEITQNEATKHLKNYRILKSLIFAVVVIVFCCVIAFSNVNSTAYKNTKSRRALPTNPFPQAPPRPAAANAGAVISNQLARAGTQGMTVNQRWRPSGNPAPVPAQSPAGSVAQSPVSPQSHISPQNQASGLADRLAPALALLPGSQTAQQAAQHSQQPANLQQNLPTANFMQTAGNQNPAEDQEPIEVVLNVGQDVREHLGFLEPEHVDWAKEPPGMRSERRKNFALEWMESHAAMQSETLNEFAANLEIGAEALRKWMIKNRHRARFTEPMTMYRLIKARTDFTGVNYHSLPDGMRNPIRRERMKDLLENHPDFTDEDAADELGQPWITVENQDKKRQSDNVKDSNIKEKKRLTDRIRITAEPIDEDSGAICIENEATAADSKFMETILRQFRSNEISLVDVFKKTGDRLGLNLPNTDRILRAIENRVAASAVAPLLNIFAGEDIQLSDQNLGIVADGINTVLPVD</sequence>
<protein>
    <submittedName>
        <fullName evidence="4">Transmembrane protein</fullName>
    </submittedName>
</protein>
<organism evidence="3 4">
    <name type="scientific">Ditylenchus dipsaci</name>
    <dbReference type="NCBI Taxonomy" id="166011"/>
    <lineage>
        <taxon>Eukaryota</taxon>
        <taxon>Metazoa</taxon>
        <taxon>Ecdysozoa</taxon>
        <taxon>Nematoda</taxon>
        <taxon>Chromadorea</taxon>
        <taxon>Rhabditida</taxon>
        <taxon>Tylenchina</taxon>
        <taxon>Tylenchomorpha</taxon>
        <taxon>Sphaerularioidea</taxon>
        <taxon>Anguinidae</taxon>
        <taxon>Anguininae</taxon>
        <taxon>Ditylenchus</taxon>
    </lineage>
</organism>